<dbReference type="AlphaFoldDB" id="A0A177TQR8"/>
<dbReference type="GO" id="GO:0005634">
    <property type="term" value="C:nucleus"/>
    <property type="evidence" value="ECO:0007669"/>
    <property type="project" value="TreeGrafter"/>
</dbReference>
<feature type="compositionally biased region" description="Low complexity" evidence="6">
    <location>
        <begin position="46"/>
        <end position="64"/>
    </location>
</feature>
<name>A0A177TQR8_9BASI</name>
<dbReference type="InterPro" id="IPR011545">
    <property type="entry name" value="DEAD/DEAH_box_helicase_dom"/>
</dbReference>
<proteinExistence type="inferred from homology"/>
<evidence type="ECO:0000256" key="7">
    <source>
        <dbReference type="SAM" id="Phobius"/>
    </source>
</evidence>
<comment type="similarity">
    <text evidence="1">Belongs to the helicase family. RecQ subfamily.</text>
</comment>
<dbReference type="GO" id="GO:0000724">
    <property type="term" value="P:double-strand break repair via homologous recombination"/>
    <property type="evidence" value="ECO:0007669"/>
    <property type="project" value="TreeGrafter"/>
</dbReference>
<dbReference type="GO" id="GO:0005737">
    <property type="term" value="C:cytoplasm"/>
    <property type="evidence" value="ECO:0007669"/>
    <property type="project" value="TreeGrafter"/>
</dbReference>
<sequence>MSKPTQDPPRLATLRVTRARKRQPLADISNTQQLPQPSSTGTALFPSSPASSSGAISESVSSGRPQRKRRRCRRSRSVSGASEPSSGALQDADSPEDRSSKRHEEIVEKLRKFRGNPDFTPELWQVEVICRLTAGWDAIVLAGTGRGKSLLWEIAALLHPDKIFIIIVPLQAIEIDQVSKYEGTSISAIALSQSILNGRIDTGSPQNNQDTSASALTPKEGRKRLRGDLQRGRFQLIFASPEILLENPDMCLLLDDVSFCRRVAGVFVDEAHIVEDWGFRVDVRSKKAFRPEYAKVRVVRARIGLAVPCVALSATLPKTTLSSVCAALDLGRRDLLAIDAGTDRSNVSYEAHPLRSAISEMHDLLRLFEPRYGSTKDIPKTVIYVRTRMEAYRACTLLWNFLGRPSGVVRPFTSLSSDAYKAAIMQKSFRTGPVRVLVATEAGGMGIDIPDIARIIQFCLPPDLKGLAQHFGRAMRDPSQSGRAILLAPQWAFDPKSAASKALGVKVAKDKDAASKRAKLDPGLRDFINHCQCRRQILLDCMRLDTASLSSHLPDRPLRVIDVRSTSSKLGDCVSSLHRPDAPSEELSMESERRWDLAIMQLDSPLSRRGSVEVCCDLCSAVSADSSSTPLNINPPAPTTQQQQQQSPTTTIESPPVSHAYVPRIPPSDFAVVRRELAASLRAWRRTSFYTRPRPSYLNSSCLLSDQAIVNLVAQGVRILAQRIHGNRLYATYVRALLQAENVLLDDDDVDALEQHLELWLDKAERTVIISTVVYCLSVSDRRTTMNQSSHLHLAIHLFLLILSIAVVPLHATLPQLDVAPLQHINQTERRY</sequence>
<feature type="compositionally biased region" description="Basic residues" evidence="6">
    <location>
        <begin position="65"/>
        <end position="76"/>
    </location>
</feature>
<dbReference type="InterPro" id="IPR027417">
    <property type="entry name" value="P-loop_NTPase"/>
</dbReference>
<dbReference type="GO" id="GO:0043138">
    <property type="term" value="F:3'-5' DNA helicase activity"/>
    <property type="evidence" value="ECO:0007669"/>
    <property type="project" value="UniProtKB-EC"/>
</dbReference>
<feature type="region of interest" description="Disordered" evidence="6">
    <location>
        <begin position="1"/>
        <end position="103"/>
    </location>
</feature>
<dbReference type="EC" id="5.6.2.4" evidence="5"/>
<feature type="compositionally biased region" description="Polar residues" evidence="6">
    <location>
        <begin position="28"/>
        <end position="42"/>
    </location>
</feature>
<evidence type="ECO:0000256" key="3">
    <source>
        <dbReference type="ARBA" id="ARBA00022840"/>
    </source>
</evidence>
<evidence type="ECO:0000256" key="2">
    <source>
        <dbReference type="ARBA" id="ARBA00022741"/>
    </source>
</evidence>
<dbReference type="GO" id="GO:0009378">
    <property type="term" value="F:four-way junction helicase activity"/>
    <property type="evidence" value="ECO:0007669"/>
    <property type="project" value="TreeGrafter"/>
</dbReference>
<keyword evidence="2" id="KW-0547">Nucleotide-binding</keyword>
<feature type="compositionally biased region" description="Low complexity" evidence="6">
    <location>
        <begin position="639"/>
        <end position="656"/>
    </location>
</feature>
<organism evidence="8 9">
    <name type="scientific">Tilletia indica</name>
    <dbReference type="NCBI Taxonomy" id="43049"/>
    <lineage>
        <taxon>Eukaryota</taxon>
        <taxon>Fungi</taxon>
        <taxon>Dikarya</taxon>
        <taxon>Basidiomycota</taxon>
        <taxon>Ustilaginomycotina</taxon>
        <taxon>Exobasidiomycetes</taxon>
        <taxon>Tilletiales</taxon>
        <taxon>Tilletiaceae</taxon>
        <taxon>Tilletia</taxon>
    </lineage>
</organism>
<keyword evidence="7" id="KW-0472">Membrane</keyword>
<reference evidence="8" key="2">
    <citation type="journal article" date="2019" name="IMA Fungus">
        <title>Genome sequencing and comparison of five Tilletia species to identify candidate genes for the detection of regulated species infecting wheat.</title>
        <authorList>
            <person name="Nguyen H.D.T."/>
            <person name="Sultana T."/>
            <person name="Kesanakurti P."/>
            <person name="Hambleton S."/>
        </authorList>
    </citation>
    <scope>NUCLEOTIDE SEQUENCE</scope>
    <source>
        <strain evidence="8">DAOMC 236416</strain>
    </source>
</reference>
<dbReference type="Pfam" id="PF00270">
    <property type="entry name" value="DEAD"/>
    <property type="match status" value="1"/>
</dbReference>
<keyword evidence="7" id="KW-0812">Transmembrane</keyword>
<keyword evidence="3" id="KW-0067">ATP-binding</keyword>
<dbReference type="Gene3D" id="3.40.50.300">
    <property type="entry name" value="P-loop containing nucleotide triphosphate hydrolases"/>
    <property type="match status" value="2"/>
</dbReference>
<reference evidence="8" key="1">
    <citation type="submission" date="2016-04" db="EMBL/GenBank/DDBJ databases">
        <authorList>
            <person name="Nguyen H.D."/>
            <person name="Samba Siva P."/>
            <person name="Cullis J."/>
            <person name="Levesque C.A."/>
            <person name="Hambleton S."/>
        </authorList>
    </citation>
    <scope>NUCLEOTIDE SEQUENCE</scope>
    <source>
        <strain evidence="8">DAOMC 236416</strain>
    </source>
</reference>
<dbReference type="GO" id="GO:0005694">
    <property type="term" value="C:chromosome"/>
    <property type="evidence" value="ECO:0007669"/>
    <property type="project" value="TreeGrafter"/>
</dbReference>
<gene>
    <name evidence="8" type="ORF">A4X13_0g7410</name>
</gene>
<dbReference type="GO" id="GO:0005524">
    <property type="term" value="F:ATP binding"/>
    <property type="evidence" value="ECO:0007669"/>
    <property type="project" value="UniProtKB-KW"/>
</dbReference>
<evidence type="ECO:0000313" key="9">
    <source>
        <dbReference type="Proteomes" id="UP000077521"/>
    </source>
</evidence>
<dbReference type="EMBL" id="LWDF02000906">
    <property type="protein sequence ID" value="KAE8241454.1"/>
    <property type="molecule type" value="Genomic_DNA"/>
</dbReference>
<dbReference type="SMART" id="SM00487">
    <property type="entry name" value="DEXDc"/>
    <property type="match status" value="1"/>
</dbReference>
<accession>A0A177TQR8</accession>
<evidence type="ECO:0000256" key="4">
    <source>
        <dbReference type="ARBA" id="ARBA00034617"/>
    </source>
</evidence>
<evidence type="ECO:0000313" key="8">
    <source>
        <dbReference type="EMBL" id="KAE8241454.1"/>
    </source>
</evidence>
<dbReference type="PANTHER" id="PTHR13710">
    <property type="entry name" value="DNA HELICASE RECQ FAMILY MEMBER"/>
    <property type="match status" value="1"/>
</dbReference>
<feature type="transmembrane region" description="Helical" evidence="7">
    <location>
        <begin position="792"/>
        <end position="812"/>
    </location>
</feature>
<dbReference type="InterPro" id="IPR001650">
    <property type="entry name" value="Helicase_C-like"/>
</dbReference>
<dbReference type="InterPro" id="IPR014001">
    <property type="entry name" value="Helicase_ATP-bd"/>
</dbReference>
<protein>
    <recommendedName>
        <fullName evidence="5">DNA 3'-5' helicase</fullName>
        <ecNumber evidence="5">5.6.2.4</ecNumber>
    </recommendedName>
</protein>
<keyword evidence="7" id="KW-1133">Transmembrane helix</keyword>
<dbReference type="PANTHER" id="PTHR13710:SF120">
    <property type="entry name" value="BIFUNCTIONAL 3'-5' EXONUCLEASE_ATP-DEPENDENT HELICASE WRN"/>
    <property type="match status" value="1"/>
</dbReference>
<evidence type="ECO:0000256" key="5">
    <source>
        <dbReference type="ARBA" id="ARBA00034808"/>
    </source>
</evidence>
<feature type="region of interest" description="Disordered" evidence="6">
    <location>
        <begin position="624"/>
        <end position="659"/>
    </location>
</feature>
<evidence type="ECO:0000256" key="6">
    <source>
        <dbReference type="SAM" id="MobiDB-lite"/>
    </source>
</evidence>
<dbReference type="GO" id="GO:0003676">
    <property type="term" value="F:nucleic acid binding"/>
    <property type="evidence" value="ECO:0007669"/>
    <property type="project" value="InterPro"/>
</dbReference>
<dbReference type="SUPFAM" id="SSF52540">
    <property type="entry name" value="P-loop containing nucleoside triphosphate hydrolases"/>
    <property type="match status" value="2"/>
</dbReference>
<comment type="catalytic activity">
    <reaction evidence="4">
        <text>Couples ATP hydrolysis with the unwinding of duplex DNA by translocating in the 3'-5' direction.</text>
        <dbReference type="EC" id="5.6.2.4"/>
    </reaction>
</comment>
<comment type="caution">
    <text evidence="8">The sequence shown here is derived from an EMBL/GenBank/DDBJ whole genome shotgun (WGS) entry which is preliminary data.</text>
</comment>
<dbReference type="PROSITE" id="PS51194">
    <property type="entry name" value="HELICASE_CTER"/>
    <property type="match status" value="1"/>
</dbReference>
<dbReference type="SMART" id="SM00490">
    <property type="entry name" value="HELICc"/>
    <property type="match status" value="1"/>
</dbReference>
<keyword evidence="9" id="KW-1185">Reference proteome</keyword>
<dbReference type="Proteomes" id="UP000077521">
    <property type="component" value="Unassembled WGS sequence"/>
</dbReference>
<dbReference type="PROSITE" id="PS51192">
    <property type="entry name" value="HELICASE_ATP_BIND_1"/>
    <property type="match status" value="1"/>
</dbReference>
<dbReference type="Pfam" id="PF00271">
    <property type="entry name" value="Helicase_C"/>
    <property type="match status" value="1"/>
</dbReference>
<evidence type="ECO:0000256" key="1">
    <source>
        <dbReference type="ARBA" id="ARBA00005446"/>
    </source>
</evidence>